<organism evidence="2 3">
    <name type="scientific">Caenorhabditis tropicalis</name>
    <dbReference type="NCBI Taxonomy" id="1561998"/>
    <lineage>
        <taxon>Eukaryota</taxon>
        <taxon>Metazoa</taxon>
        <taxon>Ecdysozoa</taxon>
        <taxon>Nematoda</taxon>
        <taxon>Chromadorea</taxon>
        <taxon>Rhabditida</taxon>
        <taxon>Rhabditina</taxon>
        <taxon>Rhabditomorpha</taxon>
        <taxon>Rhabditoidea</taxon>
        <taxon>Rhabditidae</taxon>
        <taxon>Peloderinae</taxon>
        <taxon>Caenorhabditis</taxon>
    </lineage>
</organism>
<accession>A0A1I7V4Z7</accession>
<dbReference type="STRING" id="1561998.A0A1I7V4Z7"/>
<evidence type="ECO:0000313" key="2">
    <source>
        <dbReference type="Proteomes" id="UP000095282"/>
    </source>
</evidence>
<evidence type="ECO:0000313" key="3">
    <source>
        <dbReference type="WBParaSite" id="Csp11.Scaffold8.g36.t1"/>
    </source>
</evidence>
<protein>
    <submittedName>
        <fullName evidence="3">YTH domain-containing protein</fullName>
    </submittedName>
</protein>
<keyword evidence="2" id="KW-1185">Reference proteome</keyword>
<evidence type="ECO:0000256" key="1">
    <source>
        <dbReference type="SAM" id="MobiDB-lite"/>
    </source>
</evidence>
<name>A0A1I7V4Z7_9PELO</name>
<dbReference type="AlphaFoldDB" id="A0A1I7V4Z7"/>
<dbReference type="WBParaSite" id="Csp11.Scaffold8.g36.t1">
    <property type="protein sequence ID" value="Csp11.Scaffold8.g36.t1"/>
    <property type="gene ID" value="Csp11.Scaffold8.g36"/>
</dbReference>
<dbReference type="eggNOG" id="KOG0850">
    <property type="taxonomic scope" value="Eukaryota"/>
</dbReference>
<sequence>MDPTKTFDYNAADYHYQAVTAAAGSTSNGASAVSPFFNYGYPGSSSNGTTNAGMYGTPPQPAYGMYQPGPGSSPEG</sequence>
<reference evidence="3" key="1">
    <citation type="submission" date="2016-11" db="UniProtKB">
        <authorList>
            <consortium name="WormBaseParasite"/>
        </authorList>
    </citation>
    <scope>IDENTIFICATION</scope>
</reference>
<proteinExistence type="predicted"/>
<feature type="region of interest" description="Disordered" evidence="1">
    <location>
        <begin position="48"/>
        <end position="76"/>
    </location>
</feature>
<dbReference type="Proteomes" id="UP000095282">
    <property type="component" value="Unplaced"/>
</dbReference>